<dbReference type="EMBL" id="BQXY01000008">
    <property type="protein sequence ID" value="GKU26957.1"/>
    <property type="molecule type" value="Genomic_DNA"/>
</dbReference>
<keyword evidence="2" id="KW-1185">Reference proteome</keyword>
<protein>
    <submittedName>
        <fullName evidence="1">Uncharacterized protein</fullName>
    </submittedName>
</protein>
<proteinExistence type="predicted"/>
<accession>A0A9W6DCG0</accession>
<gene>
    <name evidence="1" type="ORF">CFOLD11_37840</name>
</gene>
<evidence type="ECO:0000313" key="2">
    <source>
        <dbReference type="Proteomes" id="UP001057868"/>
    </source>
</evidence>
<dbReference type="Proteomes" id="UP001057868">
    <property type="component" value="Unassembled WGS sequence"/>
</dbReference>
<comment type="caution">
    <text evidence="1">The sequence shown here is derived from an EMBL/GenBank/DDBJ whole genome shotgun (WGS) entry which is preliminary data.</text>
</comment>
<evidence type="ECO:0000313" key="1">
    <source>
        <dbReference type="EMBL" id="GKU26957.1"/>
    </source>
</evidence>
<sequence length="52" mass="6321">MNFIFILLFYFIGTVYEVKSFTKYNKKWHVFLVVKYIDFILVKPRGFNGFST</sequence>
<reference evidence="1" key="1">
    <citation type="journal article" date="2023" name="Int. J. Syst. Evol. Microbiol.">
        <title>&lt;i&gt;Clostridium folliculivorans&lt;/i&gt; sp. nov., isolated from soil samples of an organic paddy in Japan.</title>
        <authorList>
            <person name="Tazawa J."/>
            <person name="Kobayashi H."/>
            <person name="Tanizawa Y."/>
            <person name="Uchino A."/>
            <person name="Tanaka F."/>
            <person name="Urashima Y."/>
            <person name="Miura S."/>
            <person name="Sakamoto M."/>
            <person name="Ohkuma M."/>
            <person name="Tohno M."/>
        </authorList>
    </citation>
    <scope>NUCLEOTIDE SEQUENCE</scope>
    <source>
        <strain evidence="1">D1-1</strain>
    </source>
</reference>
<dbReference type="AlphaFoldDB" id="A0A9W6DCG0"/>
<name>A0A9W6DCG0_9CLOT</name>
<organism evidence="1 2">
    <name type="scientific">Clostridium folliculivorans</name>
    <dbReference type="NCBI Taxonomy" id="2886038"/>
    <lineage>
        <taxon>Bacteria</taxon>
        <taxon>Bacillati</taxon>
        <taxon>Bacillota</taxon>
        <taxon>Clostridia</taxon>
        <taxon>Eubacteriales</taxon>
        <taxon>Clostridiaceae</taxon>
        <taxon>Clostridium</taxon>
    </lineage>
</organism>